<evidence type="ECO:0000313" key="3">
    <source>
        <dbReference type="Proteomes" id="UP000245618"/>
    </source>
</evidence>
<sequence>MPQFKIKIDEEAFQDILEITDWYNNQLKGLGSRFQKQVKSQINSLKKNPNICSKRYDDVHCMVIKKFPFLVHYSINEDLFYVEIFAVFHTSRNPQIWKTRRK</sequence>
<dbReference type="EMBL" id="QCZH01000027">
    <property type="protein sequence ID" value="PWA06319.1"/>
    <property type="molecule type" value="Genomic_DNA"/>
</dbReference>
<dbReference type="OrthoDB" id="595476at2"/>
<name>A0A2U1JMW0_9FLAO</name>
<dbReference type="Gene3D" id="3.30.2310.20">
    <property type="entry name" value="RelE-like"/>
    <property type="match status" value="1"/>
</dbReference>
<dbReference type="InterPro" id="IPR035093">
    <property type="entry name" value="RelE/ParE_toxin_dom_sf"/>
</dbReference>
<organism evidence="2 3">
    <name type="scientific">Flavobacterium laiguense</name>
    <dbReference type="NCBI Taxonomy" id="2169409"/>
    <lineage>
        <taxon>Bacteria</taxon>
        <taxon>Pseudomonadati</taxon>
        <taxon>Bacteroidota</taxon>
        <taxon>Flavobacteriia</taxon>
        <taxon>Flavobacteriales</taxon>
        <taxon>Flavobacteriaceae</taxon>
        <taxon>Flavobacterium</taxon>
    </lineage>
</organism>
<dbReference type="SUPFAM" id="SSF143011">
    <property type="entry name" value="RelE-like"/>
    <property type="match status" value="1"/>
</dbReference>
<evidence type="ECO:0000313" key="2">
    <source>
        <dbReference type="EMBL" id="PWA06319.1"/>
    </source>
</evidence>
<dbReference type="Proteomes" id="UP000245618">
    <property type="component" value="Unassembled WGS sequence"/>
</dbReference>
<keyword evidence="1" id="KW-1277">Toxin-antitoxin system</keyword>
<dbReference type="AlphaFoldDB" id="A0A2U1JMW0"/>
<dbReference type="RefSeq" id="WP_116764598.1">
    <property type="nucleotide sequence ID" value="NZ_QCZH01000027.1"/>
</dbReference>
<dbReference type="Pfam" id="PF05016">
    <property type="entry name" value="ParE_toxin"/>
    <property type="match status" value="1"/>
</dbReference>
<reference evidence="2 3" key="1">
    <citation type="submission" date="2018-04" db="EMBL/GenBank/DDBJ databases">
        <title>Flavobacterium sp. nov., isolated from glacier ice.</title>
        <authorList>
            <person name="Liu Q."/>
            <person name="Xin Y.-H."/>
        </authorList>
    </citation>
    <scope>NUCLEOTIDE SEQUENCE [LARGE SCALE GENOMIC DNA]</scope>
    <source>
        <strain evidence="2 3">LB2P30</strain>
    </source>
</reference>
<comment type="caution">
    <text evidence="2">The sequence shown here is derived from an EMBL/GenBank/DDBJ whole genome shotgun (WGS) entry which is preliminary data.</text>
</comment>
<protein>
    <submittedName>
        <fullName evidence="2">Type II toxin-antitoxin system RelE/ParE family toxin</fullName>
    </submittedName>
</protein>
<dbReference type="InterPro" id="IPR007712">
    <property type="entry name" value="RelE/ParE_toxin"/>
</dbReference>
<evidence type="ECO:0000256" key="1">
    <source>
        <dbReference type="ARBA" id="ARBA00022649"/>
    </source>
</evidence>
<proteinExistence type="predicted"/>
<gene>
    <name evidence="2" type="ORF">DB891_16070</name>
</gene>
<accession>A0A2U1JMW0</accession>
<keyword evidence="3" id="KW-1185">Reference proteome</keyword>